<evidence type="ECO:0000313" key="2">
    <source>
        <dbReference type="EMBL" id="CUR37486.1"/>
    </source>
</evidence>
<dbReference type="RefSeq" id="WP_152703033.1">
    <property type="nucleotide sequence ID" value="NZ_LN887271.1"/>
</dbReference>
<dbReference type="InterPro" id="IPR029044">
    <property type="entry name" value="Nucleotide-diphossugar_trans"/>
</dbReference>
<sequence>MTKQGPFFSVIVNTYNSAKTVEKTLNSVFAQTFTNYEIIVVDDHSTDDTVSIIKKVITGCNKKVKVIKLEENQGIAKSRNIGIDQSEGEYIAFLDGDDLWKKNKLMIQYNELKKNSFTADWVFSNYDVIDNGYNYLGERKRNSGIYGFKAIVKRGNPVGMLTVVIKSKVLKKNKFRNVKHEDYDLWIRLSKRGHFGILLEDSLAMYMKHSNSVSSNKLKSVVWTFNVFRLNNINFFTALYLTGNYMLNYFTRKRKSAF</sequence>
<dbReference type="SUPFAM" id="SSF53448">
    <property type="entry name" value="Nucleotide-diphospho-sugar transferases"/>
    <property type="match status" value="1"/>
</dbReference>
<name>A0A0U5JN61_LIMRT</name>
<dbReference type="GO" id="GO:0016758">
    <property type="term" value="F:hexosyltransferase activity"/>
    <property type="evidence" value="ECO:0007669"/>
    <property type="project" value="UniProtKB-ARBA"/>
</dbReference>
<dbReference type="Gene3D" id="3.90.550.10">
    <property type="entry name" value="Spore Coat Polysaccharide Biosynthesis Protein SpsA, Chain A"/>
    <property type="match status" value="1"/>
</dbReference>
<dbReference type="EMBL" id="LN887271">
    <property type="protein sequence ID" value="CUR37486.1"/>
    <property type="molecule type" value="Genomic_DNA"/>
</dbReference>
<dbReference type="CDD" id="cd00761">
    <property type="entry name" value="Glyco_tranf_GTA_type"/>
    <property type="match status" value="1"/>
</dbReference>
<accession>A0A0U5JN61</accession>
<keyword evidence="2" id="KW-0808">Transferase</keyword>
<dbReference type="InterPro" id="IPR001173">
    <property type="entry name" value="Glyco_trans_2-like"/>
</dbReference>
<dbReference type="PANTHER" id="PTHR22916">
    <property type="entry name" value="GLYCOSYLTRANSFERASE"/>
    <property type="match status" value="1"/>
</dbReference>
<reference evidence="2" key="1">
    <citation type="submission" date="2015-10" db="EMBL/GenBank/DDBJ databases">
        <authorList>
            <person name="Gilbert D.G."/>
        </authorList>
    </citation>
    <scope>NUCLEOTIDE SEQUENCE</scope>
    <source>
        <strain evidence="2">Pg-3b</strain>
    </source>
</reference>
<proteinExistence type="predicted"/>
<dbReference type="AlphaFoldDB" id="A0A0U5JN61"/>
<evidence type="ECO:0000259" key="1">
    <source>
        <dbReference type="Pfam" id="PF00535"/>
    </source>
</evidence>
<feature type="domain" description="Glycosyltransferase 2-like" evidence="1">
    <location>
        <begin position="9"/>
        <end position="156"/>
    </location>
</feature>
<organism evidence="2">
    <name type="scientific">Limosilactobacillus reuteri</name>
    <name type="common">Lactobacillus reuteri</name>
    <dbReference type="NCBI Taxonomy" id="1598"/>
    <lineage>
        <taxon>Bacteria</taxon>
        <taxon>Bacillati</taxon>
        <taxon>Bacillota</taxon>
        <taxon>Bacilli</taxon>
        <taxon>Lactobacillales</taxon>
        <taxon>Lactobacillaceae</taxon>
        <taxon>Limosilactobacillus</taxon>
    </lineage>
</organism>
<dbReference type="Pfam" id="PF00535">
    <property type="entry name" value="Glycos_transf_2"/>
    <property type="match status" value="1"/>
</dbReference>
<gene>
    <name evidence="2" type="ORF">LRLP16767_LRPG3B_01284</name>
</gene>
<dbReference type="PANTHER" id="PTHR22916:SF3">
    <property type="entry name" value="UDP-GLCNAC:BETAGAL BETA-1,3-N-ACETYLGLUCOSAMINYLTRANSFERASE-LIKE PROTEIN 1"/>
    <property type="match status" value="1"/>
</dbReference>
<protein>
    <submittedName>
        <fullName evidence="2">Glycosyltransferase</fullName>
    </submittedName>
</protein>